<keyword evidence="5 6" id="KW-0472">Membrane</keyword>
<gene>
    <name evidence="8" type="ORF">QLS71_015220</name>
</gene>
<evidence type="ECO:0000256" key="6">
    <source>
        <dbReference type="SAM" id="Phobius"/>
    </source>
</evidence>
<dbReference type="PANTHER" id="PTHR40077">
    <property type="entry name" value="MEMBRANE PROTEIN-RELATED"/>
    <property type="match status" value="1"/>
</dbReference>
<dbReference type="InterPro" id="IPR023845">
    <property type="entry name" value="DUF3817_TM"/>
</dbReference>
<proteinExistence type="predicted"/>
<evidence type="ECO:0000256" key="2">
    <source>
        <dbReference type="ARBA" id="ARBA00022475"/>
    </source>
</evidence>
<keyword evidence="4 6" id="KW-1133">Transmembrane helix</keyword>
<sequence>MNTFLNSNIGRLRLLAIIEGISLLILVFVSVPLKRIYGVTTLSSVLGPVHGILFLLFVMNTISVGTEQNWKFKQTTWKVLLACIIPFGTFYIDSKILKPLHKKIGQ</sequence>
<feature type="transmembrane region" description="Helical" evidence="6">
    <location>
        <begin position="75"/>
        <end position="92"/>
    </location>
</feature>
<dbReference type="RefSeq" id="WP_308993976.1">
    <property type="nucleotide sequence ID" value="NZ_CP155618.1"/>
</dbReference>
<evidence type="ECO:0000256" key="3">
    <source>
        <dbReference type="ARBA" id="ARBA00022692"/>
    </source>
</evidence>
<protein>
    <submittedName>
        <fullName evidence="8">DUF3817 domain-containing protein</fullName>
    </submittedName>
</protein>
<accession>A0AAU7EDC7</accession>
<evidence type="ECO:0000313" key="9">
    <source>
        <dbReference type="Proteomes" id="UP001224325"/>
    </source>
</evidence>
<dbReference type="EMBL" id="CP155618">
    <property type="protein sequence ID" value="XBL13663.1"/>
    <property type="molecule type" value="Genomic_DNA"/>
</dbReference>
<dbReference type="GO" id="GO:0005886">
    <property type="term" value="C:plasma membrane"/>
    <property type="evidence" value="ECO:0007669"/>
    <property type="project" value="UniProtKB-SubCell"/>
</dbReference>
<name>A0AAU7EDC7_9FLAO</name>
<evidence type="ECO:0000256" key="4">
    <source>
        <dbReference type="ARBA" id="ARBA00022989"/>
    </source>
</evidence>
<feature type="transmembrane region" description="Helical" evidence="6">
    <location>
        <begin position="45"/>
        <end position="63"/>
    </location>
</feature>
<dbReference type="Proteomes" id="UP001224325">
    <property type="component" value="Chromosome"/>
</dbReference>
<evidence type="ECO:0000256" key="1">
    <source>
        <dbReference type="ARBA" id="ARBA00004651"/>
    </source>
</evidence>
<dbReference type="KEGG" id="mlil:QLS71_015220"/>
<feature type="domain" description="DUF3817" evidence="7">
    <location>
        <begin position="10"/>
        <end position="96"/>
    </location>
</feature>
<feature type="transmembrane region" description="Helical" evidence="6">
    <location>
        <begin position="12"/>
        <end position="33"/>
    </location>
</feature>
<organism evidence="8 9">
    <name type="scientific">Mariniflexile litorale</name>
    <dbReference type="NCBI Taxonomy" id="3045158"/>
    <lineage>
        <taxon>Bacteria</taxon>
        <taxon>Pseudomonadati</taxon>
        <taxon>Bacteroidota</taxon>
        <taxon>Flavobacteriia</taxon>
        <taxon>Flavobacteriales</taxon>
        <taxon>Flavobacteriaceae</taxon>
        <taxon>Mariniflexile</taxon>
    </lineage>
</organism>
<dbReference type="Pfam" id="PF12823">
    <property type="entry name" value="DUF3817"/>
    <property type="match status" value="1"/>
</dbReference>
<comment type="subcellular location">
    <subcellularLocation>
        <location evidence="1">Cell membrane</location>
        <topology evidence="1">Multi-pass membrane protein</topology>
    </subcellularLocation>
</comment>
<dbReference type="PANTHER" id="PTHR40077:SF1">
    <property type="entry name" value="MEMBRANE PROTEIN"/>
    <property type="match status" value="1"/>
</dbReference>
<keyword evidence="2" id="KW-1003">Cell membrane</keyword>
<evidence type="ECO:0000259" key="7">
    <source>
        <dbReference type="Pfam" id="PF12823"/>
    </source>
</evidence>
<evidence type="ECO:0000313" key="8">
    <source>
        <dbReference type="EMBL" id="XBL13663.1"/>
    </source>
</evidence>
<keyword evidence="9" id="KW-1185">Reference proteome</keyword>
<reference evidence="8" key="1">
    <citation type="submission" date="2024-04" db="EMBL/GenBank/DDBJ databases">
        <title>Mariniflexile litorale, isolated from the shallow sediments of the Sea of Japan.</title>
        <authorList>
            <person name="Romanenko L."/>
            <person name="Isaeva M."/>
        </authorList>
    </citation>
    <scope>NUCLEOTIDE SEQUENCE [LARGE SCALE GENOMIC DNA]</scope>
    <source>
        <strain evidence="8">KMM 9835</strain>
    </source>
</reference>
<keyword evidence="3 6" id="KW-0812">Transmembrane</keyword>
<dbReference type="NCBIfam" id="TIGR03954">
    <property type="entry name" value="integ_memb_HG"/>
    <property type="match status" value="1"/>
</dbReference>
<evidence type="ECO:0000256" key="5">
    <source>
        <dbReference type="ARBA" id="ARBA00023136"/>
    </source>
</evidence>
<dbReference type="AlphaFoldDB" id="A0AAU7EDC7"/>